<evidence type="ECO:0000313" key="2">
    <source>
        <dbReference type="EMBL" id="KUJ12281.1"/>
    </source>
</evidence>
<dbReference type="InterPro" id="IPR049556">
    <property type="entry name" value="PhiB"/>
</dbReference>
<gene>
    <name evidence="2" type="ORF">LY89DRAFT_785672</name>
</gene>
<protein>
    <submittedName>
        <fullName evidence="2">PEBP-like protein</fullName>
    </submittedName>
</protein>
<organism evidence="2 3">
    <name type="scientific">Mollisia scopiformis</name>
    <name type="common">Conifer needle endophyte fungus</name>
    <name type="synonym">Phialocephala scopiformis</name>
    <dbReference type="NCBI Taxonomy" id="149040"/>
    <lineage>
        <taxon>Eukaryota</taxon>
        <taxon>Fungi</taxon>
        <taxon>Dikarya</taxon>
        <taxon>Ascomycota</taxon>
        <taxon>Pezizomycotina</taxon>
        <taxon>Leotiomycetes</taxon>
        <taxon>Helotiales</taxon>
        <taxon>Mollisiaceae</taxon>
        <taxon>Mollisia</taxon>
    </lineage>
</organism>
<dbReference type="InParanoid" id="A0A194WWD2"/>
<dbReference type="RefSeq" id="XP_018066636.1">
    <property type="nucleotide sequence ID" value="XM_018222912.1"/>
</dbReference>
<dbReference type="Pfam" id="PF01161">
    <property type="entry name" value="PBP"/>
    <property type="match status" value="1"/>
</dbReference>
<keyword evidence="3" id="KW-1185">Reference proteome</keyword>
<proteinExistence type="predicted"/>
<dbReference type="AlphaFoldDB" id="A0A194WWD2"/>
<dbReference type="Proteomes" id="UP000070700">
    <property type="component" value="Unassembled WGS sequence"/>
</dbReference>
<dbReference type="KEGG" id="psco:LY89DRAFT_785672"/>
<dbReference type="InterPro" id="IPR036610">
    <property type="entry name" value="PEBP-like_sf"/>
</dbReference>
<evidence type="ECO:0000313" key="3">
    <source>
        <dbReference type="Proteomes" id="UP000070700"/>
    </source>
</evidence>
<dbReference type="PANTHER" id="PTHR30289:SF1">
    <property type="entry name" value="PEBP (PHOSPHATIDYLETHANOLAMINE-BINDING PROTEIN) FAMILY PROTEIN"/>
    <property type="match status" value="1"/>
</dbReference>
<dbReference type="OrthoDB" id="10251855at2759"/>
<sequence>MEYLERTISYLTKSIRAHDSKLLPSTPAFTSHPTPTLTVTSPSCGPSDSRLDNDYIAGEGKNLIPSLSWTLPPSISAASVKEYLILIEDADAPLGFPIMHAAFYHIPPEKTSLGPEDIEKGEEGGRLRGGFKYAKNMRGNVYMPPRPLRGHGPHRYFYEVVALSESVGVEGKGLSAVAKKDELLRGVEGKVLGWGQWVGVAERS</sequence>
<name>A0A194WWD2_MOLSC</name>
<dbReference type="PANTHER" id="PTHR30289">
    <property type="entry name" value="UNCHARACTERIZED PROTEIN YBCL-RELATED"/>
    <property type="match status" value="1"/>
</dbReference>
<dbReference type="SUPFAM" id="SSF49777">
    <property type="entry name" value="PEBP-like"/>
    <property type="match status" value="1"/>
</dbReference>
<dbReference type="GeneID" id="28832638"/>
<evidence type="ECO:0000256" key="1">
    <source>
        <dbReference type="SAM" id="MobiDB-lite"/>
    </source>
</evidence>
<feature type="region of interest" description="Disordered" evidence="1">
    <location>
        <begin position="26"/>
        <end position="46"/>
    </location>
</feature>
<feature type="compositionally biased region" description="Polar residues" evidence="1">
    <location>
        <begin position="27"/>
        <end position="46"/>
    </location>
</feature>
<accession>A0A194WWD2</accession>
<dbReference type="CDD" id="cd00457">
    <property type="entry name" value="PEBP"/>
    <property type="match status" value="1"/>
</dbReference>
<dbReference type="InterPro" id="IPR008914">
    <property type="entry name" value="PEBP"/>
</dbReference>
<dbReference type="Gene3D" id="3.90.280.10">
    <property type="entry name" value="PEBP-like"/>
    <property type="match status" value="1"/>
</dbReference>
<dbReference type="EMBL" id="KQ947424">
    <property type="protein sequence ID" value="KUJ12281.1"/>
    <property type="molecule type" value="Genomic_DNA"/>
</dbReference>
<reference evidence="2 3" key="1">
    <citation type="submission" date="2015-10" db="EMBL/GenBank/DDBJ databases">
        <title>Full genome of DAOMC 229536 Phialocephala scopiformis, a fungal endophyte of spruce producing the potent anti-insectan compound rugulosin.</title>
        <authorList>
            <consortium name="DOE Joint Genome Institute"/>
            <person name="Walker A.K."/>
            <person name="Frasz S.L."/>
            <person name="Seifert K.A."/>
            <person name="Miller J.D."/>
            <person name="Mondo S.J."/>
            <person name="Labutti K."/>
            <person name="Lipzen A."/>
            <person name="Dockter R."/>
            <person name="Kennedy M."/>
            <person name="Grigoriev I.V."/>
            <person name="Spatafora J.W."/>
        </authorList>
    </citation>
    <scope>NUCLEOTIDE SEQUENCE [LARGE SCALE GENOMIC DNA]</scope>
    <source>
        <strain evidence="2 3">CBS 120377</strain>
    </source>
</reference>